<dbReference type="EMBL" id="CAJFDI010000002">
    <property type="protein sequence ID" value="CAD5217971.1"/>
    <property type="molecule type" value="Genomic_DNA"/>
</dbReference>
<evidence type="ECO:0000313" key="2">
    <source>
        <dbReference type="Proteomes" id="UP000095284"/>
    </source>
</evidence>
<reference evidence="4" key="1">
    <citation type="submission" date="2016-11" db="UniProtKB">
        <authorList>
            <consortium name="WormBaseParasite"/>
        </authorList>
    </citation>
    <scope>IDENTIFICATION</scope>
</reference>
<dbReference type="Proteomes" id="UP000582659">
    <property type="component" value="Unassembled WGS sequence"/>
</dbReference>
<proteinExistence type="predicted"/>
<dbReference type="AlphaFoldDB" id="A0A1I7SRK5"/>
<evidence type="ECO:0000313" key="3">
    <source>
        <dbReference type="Proteomes" id="UP000659654"/>
    </source>
</evidence>
<evidence type="ECO:0000313" key="4">
    <source>
        <dbReference type="WBParaSite" id="BXY_1567100.1"/>
    </source>
</evidence>
<reference evidence="1" key="2">
    <citation type="submission" date="2020-09" db="EMBL/GenBank/DDBJ databases">
        <authorList>
            <person name="Kikuchi T."/>
        </authorList>
    </citation>
    <scope>NUCLEOTIDE SEQUENCE</scope>
    <source>
        <strain evidence="1">Ka4C1</strain>
    </source>
</reference>
<dbReference type="EMBL" id="CAJFCV020000002">
    <property type="protein sequence ID" value="CAG9102243.1"/>
    <property type="molecule type" value="Genomic_DNA"/>
</dbReference>
<organism evidence="2 4">
    <name type="scientific">Bursaphelenchus xylophilus</name>
    <name type="common">Pinewood nematode worm</name>
    <name type="synonym">Aphelenchoides xylophilus</name>
    <dbReference type="NCBI Taxonomy" id="6326"/>
    <lineage>
        <taxon>Eukaryota</taxon>
        <taxon>Metazoa</taxon>
        <taxon>Ecdysozoa</taxon>
        <taxon>Nematoda</taxon>
        <taxon>Chromadorea</taxon>
        <taxon>Rhabditida</taxon>
        <taxon>Tylenchina</taxon>
        <taxon>Tylenchomorpha</taxon>
        <taxon>Aphelenchoidea</taxon>
        <taxon>Aphelenchoididae</taxon>
        <taxon>Bursaphelenchus</taxon>
    </lineage>
</organism>
<evidence type="ECO:0000313" key="1">
    <source>
        <dbReference type="EMBL" id="CAD5217971.1"/>
    </source>
</evidence>
<dbReference type="WBParaSite" id="BXY_1567100.1">
    <property type="protein sequence ID" value="BXY_1567100.1"/>
    <property type="gene ID" value="BXY_1567100"/>
</dbReference>
<sequence length="388" mass="44867">MAMTAQEALDMLRRYPAEIRIQILNHSKANDVVRLFANSKTEEDRKMILVAQNLRFRKICLINELVDRMPKEDWVTVFINSIKFLKKNCNRHGNCIRFGNGAAVENISRFLNWYIQTRYGRPRTTTIEVNLILDIPVLDKPALRGLQNNSMAYATTCQKGHHELLEMSGDLENSAFFYDSQTESIYFTSFQEETLVYKKRLTKNRPERVLLRTAMTGKFYIAVDGHHFHMVCHHGVELCMVYGDLKSRKILEKTISWEPGMLQNIHAFGTHLVLEGRDSVLIMQCCLKGKTIEKIEVGTRPSLLLNPHTFVYQAIEGTSMTMRILSKSPRGITITTIPIEALRINRHSNQILGVLTHNAQRMYLIEDGREPALLYSTRLEREPVEYYE</sequence>
<dbReference type="Proteomes" id="UP000659654">
    <property type="component" value="Unassembled WGS sequence"/>
</dbReference>
<accession>A0A1I7SRK5</accession>
<keyword evidence="3" id="KW-1185">Reference proteome</keyword>
<protein>
    <submittedName>
        <fullName evidence="1">(pine wood nematode) hypothetical protein</fullName>
    </submittedName>
</protein>
<dbReference type="Proteomes" id="UP000095284">
    <property type="component" value="Unplaced"/>
</dbReference>
<gene>
    <name evidence="1" type="ORF">BXYJ_LOCUS5364</name>
</gene>
<name>A0A1I7SRK5_BURXY</name>